<keyword evidence="1" id="KW-0378">Hydrolase</keyword>
<dbReference type="GO" id="GO:0016020">
    <property type="term" value="C:membrane"/>
    <property type="evidence" value="ECO:0007669"/>
    <property type="project" value="TreeGrafter"/>
</dbReference>
<dbReference type="InterPro" id="IPR029058">
    <property type="entry name" value="AB_hydrolase_fold"/>
</dbReference>
<feature type="domain" description="AB hydrolase-1" evidence="2">
    <location>
        <begin position="22"/>
        <end position="249"/>
    </location>
</feature>
<dbReference type="Gene3D" id="3.40.50.1820">
    <property type="entry name" value="alpha/beta hydrolase"/>
    <property type="match status" value="1"/>
</dbReference>
<sequence length="262" mass="28846">MKKQMIANGIKLAYQEAGSGAPVLLLHGFCGSSAYWEEVIPLLGQHYRVIAPDLRGHGDSDAPDGEFYGMEQFAEDLLALLDQLKLDQVSLFGHSLGGYITLAFAEKYPKRLRAFGLIHSTAYPDDEQGKAGRDKAVQTIEQQGMEPFIDGLIPRLFAPEHVQTMPDAVEQAKQIGFATPAEGAIRTAKGMKHRIDRNHVLRSAHTPVLLLAGEQDQIISRQKSFSVASPHIRQVLLTAVGHMSMYEAPEKLTEELATFLAE</sequence>
<dbReference type="SUPFAM" id="SSF53474">
    <property type="entry name" value="alpha/beta-Hydrolases"/>
    <property type="match status" value="1"/>
</dbReference>
<dbReference type="InterPro" id="IPR000639">
    <property type="entry name" value="Epox_hydrolase-like"/>
</dbReference>
<dbReference type="InterPro" id="IPR000073">
    <property type="entry name" value="AB_hydrolase_1"/>
</dbReference>
<dbReference type="InterPro" id="IPR050266">
    <property type="entry name" value="AB_hydrolase_sf"/>
</dbReference>
<accession>A0A938XYJ3</accession>
<dbReference type="Proteomes" id="UP000717624">
    <property type="component" value="Unassembled WGS sequence"/>
</dbReference>
<reference evidence="3" key="1">
    <citation type="submission" date="2021-01" db="EMBL/GenBank/DDBJ databases">
        <title>Genomic Encyclopedia of Type Strains, Phase IV (KMG-IV): sequencing the most valuable type-strain genomes for metagenomic binning, comparative biology and taxonomic classification.</title>
        <authorList>
            <person name="Goeker M."/>
        </authorList>
    </citation>
    <scope>NUCLEOTIDE SEQUENCE</scope>
    <source>
        <strain evidence="3">DSM 25523</strain>
    </source>
</reference>
<dbReference type="AlphaFoldDB" id="A0A938XYJ3"/>
<gene>
    <name evidence="3" type="ORF">JOD01_001646</name>
</gene>
<evidence type="ECO:0000259" key="2">
    <source>
        <dbReference type="Pfam" id="PF00561"/>
    </source>
</evidence>
<protein>
    <submittedName>
        <fullName evidence="3">Pimeloyl-ACP methyl ester carboxylesterase</fullName>
    </submittedName>
</protein>
<dbReference type="PRINTS" id="PR00412">
    <property type="entry name" value="EPOXHYDRLASE"/>
</dbReference>
<name>A0A938XYJ3_9BACL</name>
<dbReference type="PRINTS" id="PR00111">
    <property type="entry name" value="ABHYDROLASE"/>
</dbReference>
<keyword evidence="4" id="KW-1185">Reference proteome</keyword>
<dbReference type="GO" id="GO:0016787">
    <property type="term" value="F:hydrolase activity"/>
    <property type="evidence" value="ECO:0007669"/>
    <property type="project" value="UniProtKB-KW"/>
</dbReference>
<proteinExistence type="predicted"/>
<evidence type="ECO:0000313" key="4">
    <source>
        <dbReference type="Proteomes" id="UP000717624"/>
    </source>
</evidence>
<dbReference type="RefSeq" id="WP_204517748.1">
    <property type="nucleotide sequence ID" value="NZ_BAABIN010000007.1"/>
</dbReference>
<dbReference type="PANTHER" id="PTHR43798:SF31">
    <property type="entry name" value="AB HYDROLASE SUPERFAMILY PROTEIN YCLE"/>
    <property type="match status" value="1"/>
</dbReference>
<comment type="caution">
    <text evidence="3">The sequence shown here is derived from an EMBL/GenBank/DDBJ whole genome shotgun (WGS) entry which is preliminary data.</text>
</comment>
<dbReference type="PANTHER" id="PTHR43798">
    <property type="entry name" value="MONOACYLGLYCEROL LIPASE"/>
    <property type="match status" value="1"/>
</dbReference>
<organism evidence="3 4">
    <name type="scientific">Brevibacillus fulvus</name>
    <dbReference type="NCBI Taxonomy" id="1125967"/>
    <lineage>
        <taxon>Bacteria</taxon>
        <taxon>Bacillati</taxon>
        <taxon>Bacillota</taxon>
        <taxon>Bacilli</taxon>
        <taxon>Bacillales</taxon>
        <taxon>Paenibacillaceae</taxon>
        <taxon>Brevibacillus</taxon>
    </lineage>
</organism>
<dbReference type="EMBL" id="JAFBEB010000004">
    <property type="protein sequence ID" value="MBM7590045.1"/>
    <property type="molecule type" value="Genomic_DNA"/>
</dbReference>
<evidence type="ECO:0000313" key="3">
    <source>
        <dbReference type="EMBL" id="MBM7590045.1"/>
    </source>
</evidence>
<evidence type="ECO:0000256" key="1">
    <source>
        <dbReference type="ARBA" id="ARBA00022801"/>
    </source>
</evidence>
<dbReference type="Pfam" id="PF00561">
    <property type="entry name" value="Abhydrolase_1"/>
    <property type="match status" value="1"/>
</dbReference>